<dbReference type="EMBL" id="CP058627">
    <property type="protein sequence ID" value="QLG87965.1"/>
    <property type="molecule type" value="Genomic_DNA"/>
</dbReference>
<gene>
    <name evidence="2" type="ORF">HQ393_06640</name>
</gene>
<protein>
    <submittedName>
        <fullName evidence="2">SoxR reducing system RseC family protein</fullName>
    </submittedName>
</protein>
<dbReference type="PANTHER" id="PTHR35867:SF1">
    <property type="entry name" value="PROTEIN RSEC"/>
    <property type="match status" value="1"/>
</dbReference>
<proteinExistence type="predicted"/>
<evidence type="ECO:0000313" key="2">
    <source>
        <dbReference type="EMBL" id="QLG87965.1"/>
    </source>
</evidence>
<keyword evidence="1" id="KW-0812">Transmembrane</keyword>
<dbReference type="InterPro" id="IPR007359">
    <property type="entry name" value="SigmaE_reg_RseC_MucC"/>
</dbReference>
<feature type="transmembrane region" description="Helical" evidence="1">
    <location>
        <begin position="79"/>
        <end position="99"/>
    </location>
</feature>
<feature type="transmembrane region" description="Helical" evidence="1">
    <location>
        <begin position="105"/>
        <end position="125"/>
    </location>
</feature>
<keyword evidence="3" id="KW-1185">Reference proteome</keyword>
<dbReference type="InterPro" id="IPR026268">
    <property type="entry name" value="RseC"/>
</dbReference>
<dbReference type="PANTHER" id="PTHR35867">
    <property type="entry name" value="PROTEIN RSEC"/>
    <property type="match status" value="1"/>
</dbReference>
<keyword evidence="1" id="KW-0472">Membrane</keyword>
<keyword evidence="1" id="KW-1133">Transmembrane helix</keyword>
<accession>A0A7H9BH81</accession>
<dbReference type="Proteomes" id="UP000509597">
    <property type="component" value="Chromosome"/>
</dbReference>
<dbReference type="PIRSF" id="PIRSF004923">
    <property type="entry name" value="RseC"/>
    <property type="match status" value="1"/>
</dbReference>
<evidence type="ECO:0000313" key="3">
    <source>
        <dbReference type="Proteomes" id="UP000509597"/>
    </source>
</evidence>
<dbReference type="AlphaFoldDB" id="A0A7H9BH81"/>
<dbReference type="Pfam" id="PF04246">
    <property type="entry name" value="RseC_MucC"/>
    <property type="match status" value="1"/>
</dbReference>
<reference evidence="2 3" key="1">
    <citation type="submission" date="2020-07" db="EMBL/GenBank/DDBJ databases">
        <title>Complete genome sequence of Chitinibacter sp. 2T18.</title>
        <authorList>
            <person name="Bae J.-W."/>
            <person name="Choi J.-W."/>
        </authorList>
    </citation>
    <scope>NUCLEOTIDE SEQUENCE [LARGE SCALE GENOMIC DNA]</scope>
    <source>
        <strain evidence="2 3">2T18</strain>
    </source>
</reference>
<sequence>MIETQAQVVRTEGTFAWVKIRPHSPCGNCDPKTGCKSVAITRLFGNAQENYRVNNPINAAVDDLVTIAVAEGALLKTALWAYGLPLGLLLLGALLGRLSNGQTEMGTLIGAGLGFLAGFAALKLLPKTQMQPAEPFIVSKSLTGQVVKTCELKRTH</sequence>
<dbReference type="RefSeq" id="WP_179358045.1">
    <property type="nucleotide sequence ID" value="NZ_CP058627.1"/>
</dbReference>
<dbReference type="KEGG" id="chiz:HQ393_06640"/>
<name>A0A7H9BH81_9NEIS</name>
<organism evidence="2 3">
    <name type="scientific">Chitinibacter bivalviorum</name>
    <dbReference type="NCBI Taxonomy" id="2739434"/>
    <lineage>
        <taxon>Bacteria</taxon>
        <taxon>Pseudomonadati</taxon>
        <taxon>Pseudomonadota</taxon>
        <taxon>Betaproteobacteria</taxon>
        <taxon>Neisseriales</taxon>
        <taxon>Chitinibacteraceae</taxon>
        <taxon>Chitinibacter</taxon>
    </lineage>
</organism>
<evidence type="ECO:0000256" key="1">
    <source>
        <dbReference type="SAM" id="Phobius"/>
    </source>
</evidence>